<evidence type="ECO:0000259" key="2">
    <source>
        <dbReference type="Pfam" id="PF13579"/>
    </source>
</evidence>
<keyword evidence="3" id="KW-0808">Transferase</keyword>
<keyword evidence="3" id="KW-0328">Glycosyltransferase</keyword>
<organism evidence="3 4">
    <name type="scientific">Stratiformator vulcanicus</name>
    <dbReference type="NCBI Taxonomy" id="2527980"/>
    <lineage>
        <taxon>Bacteria</taxon>
        <taxon>Pseudomonadati</taxon>
        <taxon>Planctomycetota</taxon>
        <taxon>Planctomycetia</taxon>
        <taxon>Planctomycetales</taxon>
        <taxon>Planctomycetaceae</taxon>
        <taxon>Stratiformator</taxon>
    </lineage>
</organism>
<dbReference type="PANTHER" id="PTHR12526">
    <property type="entry name" value="GLYCOSYLTRANSFERASE"/>
    <property type="match status" value="1"/>
</dbReference>
<accession>A0A517R042</accession>
<gene>
    <name evidence="3" type="primary">epsD_3</name>
    <name evidence="3" type="ORF">Pan189_16240</name>
</gene>
<dbReference type="EC" id="2.4.-.-" evidence="3"/>
<name>A0A517R042_9PLAN</name>
<dbReference type="RefSeq" id="WP_145363382.1">
    <property type="nucleotide sequence ID" value="NZ_CP036268.1"/>
</dbReference>
<dbReference type="CDD" id="cd03808">
    <property type="entry name" value="GT4_CapM-like"/>
    <property type="match status" value="1"/>
</dbReference>
<dbReference type="Proteomes" id="UP000317318">
    <property type="component" value="Chromosome"/>
</dbReference>
<dbReference type="EMBL" id="CP036268">
    <property type="protein sequence ID" value="QDT37251.1"/>
    <property type="molecule type" value="Genomic_DNA"/>
</dbReference>
<feature type="domain" description="Glycosyl transferase family 1" evidence="1">
    <location>
        <begin position="193"/>
        <end position="360"/>
    </location>
</feature>
<dbReference type="Gene3D" id="3.40.50.2000">
    <property type="entry name" value="Glycogen Phosphorylase B"/>
    <property type="match status" value="2"/>
</dbReference>
<keyword evidence="4" id="KW-1185">Reference proteome</keyword>
<dbReference type="Pfam" id="PF00534">
    <property type="entry name" value="Glycos_transf_1"/>
    <property type="match status" value="1"/>
</dbReference>
<dbReference type="InterPro" id="IPR001296">
    <property type="entry name" value="Glyco_trans_1"/>
</dbReference>
<evidence type="ECO:0000313" key="4">
    <source>
        <dbReference type="Proteomes" id="UP000317318"/>
    </source>
</evidence>
<dbReference type="AlphaFoldDB" id="A0A517R042"/>
<evidence type="ECO:0000313" key="3">
    <source>
        <dbReference type="EMBL" id="QDT37251.1"/>
    </source>
</evidence>
<sequence>MRTAHVITRMIIGGAQENTLLTVEGQHRDYGDEVALVTGPTIGPEGSLIDRARRGGFPVIEVPNLIRAVSPIDEWKALRQLTEALCEYAPQIVHTHSGKAGVLGRAAAAKLGIPVVHTVHGPSFFRGQSALPYMTYRAAELWAARRTDRFITVCDAMADQYADAGVAPREKFVTIYSGMDVEPFLQPPRSPREVRSKFGFTSTDIVVGKIARLFHKKGHEFVLRCAADVVRQNSRVKFLFVGDGILRESLEQQIADAGLTDHFRFTGLVPPDRVPELIHAMDIVVHTSLREGLARVLPQGLIAGKPVVSYDIDGAREVCITGETGCLLPPESISELTAALTELAGDARLREKLGSAGRERFTEQFRHQTMTRRIREVYADVMSQRNAGRLSSGRTAS</sequence>
<reference evidence="3 4" key="1">
    <citation type="submission" date="2019-02" db="EMBL/GenBank/DDBJ databases">
        <title>Deep-cultivation of Planctomycetes and their phenomic and genomic characterization uncovers novel biology.</title>
        <authorList>
            <person name="Wiegand S."/>
            <person name="Jogler M."/>
            <person name="Boedeker C."/>
            <person name="Pinto D."/>
            <person name="Vollmers J."/>
            <person name="Rivas-Marin E."/>
            <person name="Kohn T."/>
            <person name="Peeters S.H."/>
            <person name="Heuer A."/>
            <person name="Rast P."/>
            <person name="Oberbeckmann S."/>
            <person name="Bunk B."/>
            <person name="Jeske O."/>
            <person name="Meyerdierks A."/>
            <person name="Storesund J.E."/>
            <person name="Kallscheuer N."/>
            <person name="Luecker S."/>
            <person name="Lage O.M."/>
            <person name="Pohl T."/>
            <person name="Merkel B.J."/>
            <person name="Hornburger P."/>
            <person name="Mueller R.-W."/>
            <person name="Bruemmer F."/>
            <person name="Labrenz M."/>
            <person name="Spormann A.M."/>
            <person name="Op den Camp H."/>
            <person name="Overmann J."/>
            <person name="Amann R."/>
            <person name="Jetten M.S.M."/>
            <person name="Mascher T."/>
            <person name="Medema M.H."/>
            <person name="Devos D.P."/>
            <person name="Kaster A.-K."/>
            <person name="Ovreas L."/>
            <person name="Rohde M."/>
            <person name="Galperin M.Y."/>
            <person name="Jogler C."/>
        </authorList>
    </citation>
    <scope>NUCLEOTIDE SEQUENCE [LARGE SCALE GENOMIC DNA]</scope>
    <source>
        <strain evidence="3 4">Pan189</strain>
    </source>
</reference>
<dbReference type="GO" id="GO:0016757">
    <property type="term" value="F:glycosyltransferase activity"/>
    <property type="evidence" value="ECO:0007669"/>
    <property type="project" value="UniProtKB-KW"/>
</dbReference>
<proteinExistence type="predicted"/>
<feature type="domain" description="Glycosyltransferase subfamily 4-like N-terminal" evidence="2">
    <location>
        <begin position="13"/>
        <end position="176"/>
    </location>
</feature>
<evidence type="ECO:0000259" key="1">
    <source>
        <dbReference type="Pfam" id="PF00534"/>
    </source>
</evidence>
<dbReference type="Pfam" id="PF13579">
    <property type="entry name" value="Glyco_trans_4_4"/>
    <property type="match status" value="1"/>
</dbReference>
<dbReference type="OrthoDB" id="9806653at2"/>
<protein>
    <submittedName>
        <fullName evidence="3">Glycosyltransferase EpsD</fullName>
        <ecNumber evidence="3">2.4.-.-</ecNumber>
    </submittedName>
</protein>
<dbReference type="PANTHER" id="PTHR12526:SF630">
    <property type="entry name" value="GLYCOSYLTRANSFERASE"/>
    <property type="match status" value="1"/>
</dbReference>
<dbReference type="SUPFAM" id="SSF53756">
    <property type="entry name" value="UDP-Glycosyltransferase/glycogen phosphorylase"/>
    <property type="match status" value="1"/>
</dbReference>
<dbReference type="KEGG" id="svp:Pan189_16240"/>
<dbReference type="InterPro" id="IPR028098">
    <property type="entry name" value="Glyco_trans_4-like_N"/>
</dbReference>